<dbReference type="InterPro" id="IPR023393">
    <property type="entry name" value="START-like_dom_sf"/>
</dbReference>
<dbReference type="RefSeq" id="WP_035836404.1">
    <property type="nucleotide sequence ID" value="NZ_JACHBQ010000001.1"/>
</dbReference>
<comment type="caution">
    <text evidence="1">The sequence shown here is derived from an EMBL/GenBank/DDBJ whole genome shotgun (WGS) entry which is preliminary data.</text>
</comment>
<keyword evidence="3" id="KW-1185">Reference proteome</keyword>
<name>A0A099JEJ4_9MICO</name>
<dbReference type="AlphaFoldDB" id="A0A099JEJ4"/>
<dbReference type="OrthoDB" id="6388102at2"/>
<dbReference type="Gene3D" id="3.30.530.20">
    <property type="match status" value="1"/>
</dbReference>
<proteinExistence type="predicted"/>
<dbReference type="EMBL" id="JPXF01000031">
    <property type="protein sequence ID" value="KGJ76909.1"/>
    <property type="molecule type" value="Genomic_DNA"/>
</dbReference>
<dbReference type="Proteomes" id="UP000029864">
    <property type="component" value="Unassembled WGS sequence"/>
</dbReference>
<evidence type="ECO:0000313" key="3">
    <source>
        <dbReference type="Proteomes" id="UP000029864"/>
    </source>
</evidence>
<evidence type="ECO:0000313" key="1">
    <source>
        <dbReference type="EMBL" id="KGJ76909.1"/>
    </source>
</evidence>
<sequence length="155" mass="17056">MKKLHFTVDVDAPARHVWATMLDETTYREWTGAFNSDSNSDSHFEGTWEVGDTIRFVGLDSTGSVGGMIATVVDNRPGEFVSLEYVGQVLDGVDDTTSEIARAITGTHELYSFTEINSGTRVTVNVDSLDELASMFTELWLLALARLKDLAELTS</sequence>
<dbReference type="Proteomes" id="UP000561726">
    <property type="component" value="Unassembled WGS sequence"/>
</dbReference>
<accession>A0A099JEJ4</accession>
<dbReference type="STRING" id="1001240.GY21_09015"/>
<evidence type="ECO:0000313" key="4">
    <source>
        <dbReference type="Proteomes" id="UP000561726"/>
    </source>
</evidence>
<organism evidence="1 3">
    <name type="scientific">Cryobacterium roopkundense</name>
    <dbReference type="NCBI Taxonomy" id="1001240"/>
    <lineage>
        <taxon>Bacteria</taxon>
        <taxon>Bacillati</taxon>
        <taxon>Actinomycetota</taxon>
        <taxon>Actinomycetes</taxon>
        <taxon>Micrococcales</taxon>
        <taxon>Microbacteriaceae</taxon>
        <taxon>Cryobacterium</taxon>
    </lineage>
</organism>
<dbReference type="EMBL" id="JACHBQ010000001">
    <property type="protein sequence ID" value="MBB5640229.1"/>
    <property type="molecule type" value="Genomic_DNA"/>
</dbReference>
<evidence type="ECO:0000313" key="2">
    <source>
        <dbReference type="EMBL" id="MBB5640229.1"/>
    </source>
</evidence>
<protein>
    <submittedName>
        <fullName evidence="2">Uncharacterized protein YndB with AHSA1/START domain</fullName>
    </submittedName>
</protein>
<reference evidence="2 4" key="2">
    <citation type="submission" date="2020-08" db="EMBL/GenBank/DDBJ databases">
        <title>Sequencing the genomes of 1000 actinobacteria strains.</title>
        <authorList>
            <person name="Klenk H.-P."/>
        </authorList>
    </citation>
    <scope>NUCLEOTIDE SEQUENCE [LARGE SCALE GENOMIC DNA]</scope>
    <source>
        <strain evidence="2 4">DSM 21065</strain>
    </source>
</reference>
<dbReference type="eggNOG" id="COG3832">
    <property type="taxonomic scope" value="Bacteria"/>
</dbReference>
<dbReference type="SUPFAM" id="SSF55961">
    <property type="entry name" value="Bet v1-like"/>
    <property type="match status" value="1"/>
</dbReference>
<reference evidence="1 3" key="1">
    <citation type="submission" date="2014-08" db="EMBL/GenBank/DDBJ databases">
        <authorList>
            <person name="Sisinthy S."/>
        </authorList>
    </citation>
    <scope>NUCLEOTIDE SEQUENCE [LARGE SCALE GENOMIC DNA]</scope>
    <source>
        <strain evidence="1 3">RuG17</strain>
    </source>
</reference>
<gene>
    <name evidence="2" type="ORF">BJ997_000777</name>
    <name evidence="1" type="ORF">GY21_09015</name>
</gene>